<accession>A0A2P2NVU8</accession>
<protein>
    <submittedName>
        <fullName evidence="1">Uncharacterized protein</fullName>
    </submittedName>
</protein>
<proteinExistence type="predicted"/>
<evidence type="ECO:0000313" key="1">
    <source>
        <dbReference type="EMBL" id="MBX46636.1"/>
    </source>
</evidence>
<name>A0A2P2NVU8_RHIMU</name>
<dbReference type="EMBL" id="GGEC01066152">
    <property type="protein sequence ID" value="MBX46636.1"/>
    <property type="molecule type" value="Transcribed_RNA"/>
</dbReference>
<organism evidence="1">
    <name type="scientific">Rhizophora mucronata</name>
    <name type="common">Asiatic mangrove</name>
    <dbReference type="NCBI Taxonomy" id="61149"/>
    <lineage>
        <taxon>Eukaryota</taxon>
        <taxon>Viridiplantae</taxon>
        <taxon>Streptophyta</taxon>
        <taxon>Embryophyta</taxon>
        <taxon>Tracheophyta</taxon>
        <taxon>Spermatophyta</taxon>
        <taxon>Magnoliopsida</taxon>
        <taxon>eudicotyledons</taxon>
        <taxon>Gunneridae</taxon>
        <taxon>Pentapetalae</taxon>
        <taxon>rosids</taxon>
        <taxon>fabids</taxon>
        <taxon>Malpighiales</taxon>
        <taxon>Rhizophoraceae</taxon>
        <taxon>Rhizophora</taxon>
    </lineage>
</organism>
<reference evidence="1" key="1">
    <citation type="submission" date="2018-02" db="EMBL/GenBank/DDBJ databases">
        <title>Rhizophora mucronata_Transcriptome.</title>
        <authorList>
            <person name="Meera S.P."/>
            <person name="Sreeshan A."/>
            <person name="Augustine A."/>
        </authorList>
    </citation>
    <scope>NUCLEOTIDE SEQUENCE</scope>
    <source>
        <tissue evidence="1">Leaf</tissue>
    </source>
</reference>
<dbReference type="AlphaFoldDB" id="A0A2P2NVU8"/>
<sequence length="64" mass="7649">MQHIYRCLPSPGCHESSPSHIPFLRTLRRYFLCNHIEIVFGNSNIYQTYNKQYAPLLPKQKNRK</sequence>